<protein>
    <submittedName>
        <fullName evidence="3">Amidohydrolase family protein</fullName>
    </submittedName>
</protein>
<dbReference type="SUPFAM" id="SSF51556">
    <property type="entry name" value="Metallo-dependent hydrolases"/>
    <property type="match status" value="1"/>
</dbReference>
<feature type="domain" description="Amidohydrolase 3" evidence="2">
    <location>
        <begin position="85"/>
        <end position="600"/>
    </location>
</feature>
<dbReference type="GO" id="GO:0016810">
    <property type="term" value="F:hydrolase activity, acting on carbon-nitrogen (but not peptide) bonds"/>
    <property type="evidence" value="ECO:0007669"/>
    <property type="project" value="InterPro"/>
</dbReference>
<dbReference type="PANTHER" id="PTHR22642:SF2">
    <property type="entry name" value="PROTEIN LONG AFTER FAR-RED 3"/>
    <property type="match status" value="1"/>
</dbReference>
<dbReference type="InterPro" id="IPR011059">
    <property type="entry name" value="Metal-dep_hydrolase_composite"/>
</dbReference>
<comment type="caution">
    <text evidence="3">The sequence shown here is derived from an EMBL/GenBank/DDBJ whole genome shotgun (WGS) entry which is preliminary data.</text>
</comment>
<dbReference type="CDD" id="cd01300">
    <property type="entry name" value="YtcJ_like"/>
    <property type="match status" value="1"/>
</dbReference>
<dbReference type="InterPro" id="IPR013108">
    <property type="entry name" value="Amidohydro_3"/>
</dbReference>
<dbReference type="AlphaFoldDB" id="A0A8J8B432"/>
<reference evidence="3" key="2">
    <citation type="submission" date="2021-04" db="EMBL/GenBank/DDBJ databases">
        <authorList>
            <person name="Liu J."/>
        </authorList>
    </citation>
    <scope>NUCLEOTIDE SEQUENCE</scope>
    <source>
        <strain evidence="3">BAD-6</strain>
    </source>
</reference>
<dbReference type="Gene3D" id="3.10.310.70">
    <property type="match status" value="1"/>
</dbReference>
<dbReference type="SUPFAM" id="SSF51338">
    <property type="entry name" value="Composite domain of metallo-dependent hydrolases"/>
    <property type="match status" value="1"/>
</dbReference>
<dbReference type="InterPro" id="IPR032466">
    <property type="entry name" value="Metal_Hydrolase"/>
</dbReference>
<evidence type="ECO:0000256" key="1">
    <source>
        <dbReference type="SAM" id="SignalP"/>
    </source>
</evidence>
<evidence type="ECO:0000259" key="2">
    <source>
        <dbReference type="Pfam" id="PF07969"/>
    </source>
</evidence>
<dbReference type="RefSeq" id="WP_227019056.1">
    <property type="nucleotide sequence ID" value="NZ_JAGSND010000009.1"/>
</dbReference>
<evidence type="ECO:0000313" key="4">
    <source>
        <dbReference type="Proteomes" id="UP000675664"/>
    </source>
</evidence>
<dbReference type="Pfam" id="PF07969">
    <property type="entry name" value="Amidohydro_3"/>
    <property type="match status" value="1"/>
</dbReference>
<accession>A0A8J8B432</accession>
<dbReference type="InterPro" id="IPR033932">
    <property type="entry name" value="YtcJ-like"/>
</dbReference>
<dbReference type="Gene3D" id="3.20.20.140">
    <property type="entry name" value="Metal-dependent hydrolases"/>
    <property type="match status" value="1"/>
</dbReference>
<evidence type="ECO:0000313" key="3">
    <source>
        <dbReference type="EMBL" id="MBR0598930.1"/>
    </source>
</evidence>
<organism evidence="3 4">
    <name type="scientific">Sinanaerobacter chloroacetimidivorans</name>
    <dbReference type="NCBI Taxonomy" id="2818044"/>
    <lineage>
        <taxon>Bacteria</taxon>
        <taxon>Bacillati</taxon>
        <taxon>Bacillota</taxon>
        <taxon>Clostridia</taxon>
        <taxon>Peptostreptococcales</taxon>
        <taxon>Anaerovoracaceae</taxon>
        <taxon>Sinanaerobacter</taxon>
    </lineage>
</organism>
<sequence length="606" mass="68140">MLDKNRIINKLICLLLVIAFMVTFDACSTSGGNAADIVITNANVYTVDSENTVADSIAIKNGRIAYVGDADGLHSYIGENTVIKDLKGGTVLPGIVDNHMHPAMSAVTYRFEITLQDVFTVDEYLKKIQEFVDENDSLEVYVGAGFMRSSFDAVGPRKESLDRICSNKPVMITSADGHSLWINSKAMELSGITKDTPDPEGGVIQRDPFTGEPSGLLQESAMQLVEELKPAYTKEQYKEAILWLQEWFNQAGLTTVFDALIPVDQEEYYMAYQELAEEGRLTLRVRGAWHLTPEMGKDGLEQAITKGIEISEGFQTPYFQVNSFKFFADQVLEEQTAYLSQPYEGREDGWRGIKVWDDKLMEELFTRIDKEGFQIHVHQIGDASAAYTLDALEKVVAANGKRDSRHTFAHVQFVNEEDQKRMADLGMTAVIAPYWMAMDDYYWNLYVPYVGRERADRMYPAKSLIEKGMNVTTHSDFFVTEPDLGWLFYGAITRTIPDKIFQNWYEGMNLTRTADPNSPVKDGMIGPLKTADERLTLEEIVKAATYNGAYANFMENEIGSIEEGKKADLVLFSENLFALDTEEIADIAPMMTLFDGKIVHGEEINP</sequence>
<dbReference type="Gene3D" id="2.30.40.10">
    <property type="entry name" value="Urease, subunit C, domain 1"/>
    <property type="match status" value="1"/>
</dbReference>
<keyword evidence="4" id="KW-1185">Reference proteome</keyword>
<dbReference type="Proteomes" id="UP000675664">
    <property type="component" value="Unassembled WGS sequence"/>
</dbReference>
<gene>
    <name evidence="3" type="ORF">KCX82_13645</name>
</gene>
<name>A0A8J8B432_9FIRM</name>
<reference evidence="3" key="1">
    <citation type="submission" date="2021-04" db="EMBL/GenBank/DDBJ databases">
        <title>Sinoanaerobacter chloroacetimidivorans sp. nov., an obligate anaerobic bacterium isolated from anaerobic sludge.</title>
        <authorList>
            <person name="Bao Y."/>
        </authorList>
    </citation>
    <scope>NUCLEOTIDE SEQUENCE</scope>
    <source>
        <strain evidence="3">BAD-6</strain>
    </source>
</reference>
<feature type="signal peptide" evidence="1">
    <location>
        <begin position="1"/>
        <end position="26"/>
    </location>
</feature>
<dbReference type="PANTHER" id="PTHR22642">
    <property type="entry name" value="IMIDAZOLONEPROPIONASE"/>
    <property type="match status" value="1"/>
</dbReference>
<feature type="chain" id="PRO_5039489671" evidence="1">
    <location>
        <begin position="27"/>
        <end position="606"/>
    </location>
</feature>
<proteinExistence type="predicted"/>
<dbReference type="EMBL" id="JAGSND010000009">
    <property type="protein sequence ID" value="MBR0598930.1"/>
    <property type="molecule type" value="Genomic_DNA"/>
</dbReference>
<keyword evidence="1" id="KW-0732">Signal</keyword>